<dbReference type="RefSeq" id="WP_303491135.1">
    <property type="nucleotide sequence ID" value="NZ_JAUOPB010000002.1"/>
</dbReference>
<protein>
    <submittedName>
        <fullName evidence="4">Helix-turn-helix transcriptional regulator</fullName>
    </submittedName>
</protein>
<dbReference type="AlphaFoldDB" id="A0AAW7X1V1"/>
<name>A0AAW7X1V1_9GAMM</name>
<comment type="caution">
    <text evidence="4">The sequence shown here is derived from an EMBL/GenBank/DDBJ whole genome shotgun (WGS) entry which is preliminary data.</text>
</comment>
<dbReference type="GO" id="GO:0043565">
    <property type="term" value="F:sequence-specific DNA binding"/>
    <property type="evidence" value="ECO:0007669"/>
    <property type="project" value="InterPro"/>
</dbReference>
<evidence type="ECO:0000313" key="4">
    <source>
        <dbReference type="EMBL" id="MDO6421608.1"/>
    </source>
</evidence>
<dbReference type="Pfam" id="PF12833">
    <property type="entry name" value="HTH_18"/>
    <property type="match status" value="1"/>
</dbReference>
<proteinExistence type="predicted"/>
<dbReference type="SMART" id="SM00342">
    <property type="entry name" value="HTH_ARAC"/>
    <property type="match status" value="1"/>
</dbReference>
<dbReference type="SUPFAM" id="SSF46689">
    <property type="entry name" value="Homeodomain-like"/>
    <property type="match status" value="1"/>
</dbReference>
<dbReference type="InterPro" id="IPR053142">
    <property type="entry name" value="PchR_regulatory_protein"/>
</dbReference>
<feature type="domain" description="HTH araC/xylS-type" evidence="3">
    <location>
        <begin position="236"/>
        <end position="339"/>
    </location>
</feature>
<evidence type="ECO:0000313" key="5">
    <source>
        <dbReference type="Proteomes" id="UP001169760"/>
    </source>
</evidence>
<sequence>MTAAPINTNPSSRALTAPALEALANYAGCRNATIHSKGAKTDTLINGHFTLKREFDGILVHACNMEEQKDALVASQQHAGLTFGVLIEGKITFGFNGEFDTIEATNGAQGWATNLTQNAAWQRKLTSKQQVIKLVVSVPPQWIKQHLWQNPAPAFLNRFINTHLARTHWLASGSLVRHAKAVMSSHSNSPSQALHFHANVLAFIAQALDDIEASGERIFNLHNPNRTSRSLSNQAIKVQQHLEHCINELQPGAHIQLEDISHALGMSVSKLQRLSKAHFGCTIAEYIRIRRLEKARHEIQHNNLSIGEAAFLAGYNHRSNFSKAFKQYFNLCPGDIAPQ</sequence>
<evidence type="ECO:0000256" key="1">
    <source>
        <dbReference type="ARBA" id="ARBA00023015"/>
    </source>
</evidence>
<dbReference type="PROSITE" id="PS01124">
    <property type="entry name" value="HTH_ARAC_FAMILY_2"/>
    <property type="match status" value="1"/>
</dbReference>
<dbReference type="EMBL" id="JAUOPB010000002">
    <property type="protein sequence ID" value="MDO6421608.1"/>
    <property type="molecule type" value="Genomic_DNA"/>
</dbReference>
<gene>
    <name evidence="4" type="ORF">Q4521_03900</name>
</gene>
<organism evidence="4 5">
    <name type="scientific">Saccharophagus degradans</name>
    <dbReference type="NCBI Taxonomy" id="86304"/>
    <lineage>
        <taxon>Bacteria</taxon>
        <taxon>Pseudomonadati</taxon>
        <taxon>Pseudomonadota</taxon>
        <taxon>Gammaproteobacteria</taxon>
        <taxon>Cellvibrionales</taxon>
        <taxon>Cellvibrionaceae</taxon>
        <taxon>Saccharophagus</taxon>
    </lineage>
</organism>
<dbReference type="InterPro" id="IPR009057">
    <property type="entry name" value="Homeodomain-like_sf"/>
</dbReference>
<reference evidence="4" key="1">
    <citation type="submission" date="2023-07" db="EMBL/GenBank/DDBJ databases">
        <title>Genome content predicts the carbon catabolic preferences of heterotrophic bacteria.</title>
        <authorList>
            <person name="Gralka M."/>
        </authorList>
    </citation>
    <scope>NUCLEOTIDE SEQUENCE</scope>
    <source>
        <strain evidence="4">I3M17_2</strain>
    </source>
</reference>
<dbReference type="PANTHER" id="PTHR47893">
    <property type="entry name" value="REGULATORY PROTEIN PCHR"/>
    <property type="match status" value="1"/>
</dbReference>
<evidence type="ECO:0000256" key="2">
    <source>
        <dbReference type="ARBA" id="ARBA00023163"/>
    </source>
</evidence>
<dbReference type="Gene3D" id="1.10.10.60">
    <property type="entry name" value="Homeodomain-like"/>
    <property type="match status" value="2"/>
</dbReference>
<keyword evidence="1" id="KW-0805">Transcription regulation</keyword>
<dbReference type="GO" id="GO:0003700">
    <property type="term" value="F:DNA-binding transcription factor activity"/>
    <property type="evidence" value="ECO:0007669"/>
    <property type="project" value="InterPro"/>
</dbReference>
<accession>A0AAW7X1V1</accession>
<dbReference type="InterPro" id="IPR018060">
    <property type="entry name" value="HTH_AraC"/>
</dbReference>
<keyword evidence="2" id="KW-0804">Transcription</keyword>
<dbReference type="PANTHER" id="PTHR47893:SF1">
    <property type="entry name" value="REGULATORY PROTEIN PCHR"/>
    <property type="match status" value="1"/>
</dbReference>
<dbReference type="Proteomes" id="UP001169760">
    <property type="component" value="Unassembled WGS sequence"/>
</dbReference>
<evidence type="ECO:0000259" key="3">
    <source>
        <dbReference type="PROSITE" id="PS01124"/>
    </source>
</evidence>